<organism evidence="3 4">
    <name type="scientific">Phenylobacterium koreense</name>
    <dbReference type="NCBI Taxonomy" id="266125"/>
    <lineage>
        <taxon>Bacteria</taxon>
        <taxon>Pseudomonadati</taxon>
        <taxon>Pseudomonadota</taxon>
        <taxon>Alphaproteobacteria</taxon>
        <taxon>Caulobacterales</taxon>
        <taxon>Caulobacteraceae</taxon>
        <taxon>Phenylobacterium</taxon>
    </lineage>
</organism>
<dbReference type="EMBL" id="JBEPLU010000002">
    <property type="protein sequence ID" value="MET3527855.1"/>
    <property type="molecule type" value="Genomic_DNA"/>
</dbReference>
<evidence type="ECO:0000313" key="4">
    <source>
        <dbReference type="Proteomes" id="UP001549110"/>
    </source>
</evidence>
<gene>
    <name evidence="3" type="ORF">ABID41_002973</name>
</gene>
<dbReference type="InterPro" id="IPR021255">
    <property type="entry name" value="DUF2807"/>
</dbReference>
<feature type="chain" id="PRO_5046514351" description="Putative auto-transporter adhesin head GIN domain-containing protein" evidence="1">
    <location>
        <begin position="22"/>
        <end position="280"/>
    </location>
</feature>
<feature type="domain" description="Putative auto-transporter adhesin head GIN" evidence="2">
    <location>
        <begin position="189"/>
        <end position="279"/>
    </location>
</feature>
<keyword evidence="1" id="KW-0732">Signal</keyword>
<comment type="caution">
    <text evidence="3">The sequence shown here is derived from an EMBL/GenBank/DDBJ whole genome shotgun (WGS) entry which is preliminary data.</text>
</comment>
<accession>A0ABV2ELD7</accession>
<feature type="signal peptide" evidence="1">
    <location>
        <begin position="1"/>
        <end position="21"/>
    </location>
</feature>
<dbReference type="Pfam" id="PF10988">
    <property type="entry name" value="DUF2807"/>
    <property type="match status" value="1"/>
</dbReference>
<reference evidence="3 4" key="1">
    <citation type="submission" date="2024-06" db="EMBL/GenBank/DDBJ databases">
        <title>Genomic Encyclopedia of Type Strains, Phase IV (KMG-IV): sequencing the most valuable type-strain genomes for metagenomic binning, comparative biology and taxonomic classification.</title>
        <authorList>
            <person name="Goeker M."/>
        </authorList>
    </citation>
    <scope>NUCLEOTIDE SEQUENCE [LARGE SCALE GENOMIC DNA]</scope>
    <source>
        <strain evidence="3 4">DSM 17809</strain>
    </source>
</reference>
<sequence>MRLQMMLAGLGMAFIASGAHAQSPRVEIKDAVARVTVIPEARSDVKVEFLSSNPQLPLQVREAGGKVIVDGRLDRKIRSCSGDSEEGQASVQVSGVGRVAYANMPQVVVRTPRDVEVEAGGAVFGVIGRSDSVKLSNAGCGDWTVGNVRGALRLNMAGSGDTRVGTSAGATLRVAGSGDVTIQAITGPLDANIAGSGDVWAAGVHGGKVDVKIAGTGDVKIASGQGGAMTASVAGSGDVVFDGAVQSLKARIAGSGDVRVKAVKGEVSKAVIGSGDVIVG</sequence>
<evidence type="ECO:0000259" key="2">
    <source>
        <dbReference type="Pfam" id="PF10988"/>
    </source>
</evidence>
<dbReference type="Gene3D" id="2.160.20.120">
    <property type="match status" value="1"/>
</dbReference>
<protein>
    <recommendedName>
        <fullName evidence="2">Putative auto-transporter adhesin head GIN domain-containing protein</fullName>
    </recommendedName>
</protein>
<name>A0ABV2ELD7_9CAUL</name>
<dbReference type="Proteomes" id="UP001549110">
    <property type="component" value="Unassembled WGS sequence"/>
</dbReference>
<evidence type="ECO:0000313" key="3">
    <source>
        <dbReference type="EMBL" id="MET3527855.1"/>
    </source>
</evidence>
<proteinExistence type="predicted"/>
<keyword evidence="4" id="KW-1185">Reference proteome</keyword>
<evidence type="ECO:0000256" key="1">
    <source>
        <dbReference type="SAM" id="SignalP"/>
    </source>
</evidence>
<dbReference type="RefSeq" id="WP_354297916.1">
    <property type="nucleotide sequence ID" value="NZ_JBEPLU010000002.1"/>
</dbReference>